<accession>A0A6J1GEL4</accession>
<dbReference type="RefSeq" id="XP_022950367.1">
    <property type="nucleotide sequence ID" value="XM_023094599.1"/>
</dbReference>
<evidence type="ECO:0000313" key="6">
    <source>
        <dbReference type="Proteomes" id="UP000504609"/>
    </source>
</evidence>
<evidence type="ECO:0000256" key="2">
    <source>
        <dbReference type="ARBA" id="ARBA00022771"/>
    </source>
</evidence>
<feature type="domain" description="B box-type" evidence="5">
    <location>
        <begin position="1"/>
        <end position="46"/>
    </location>
</feature>
<evidence type="ECO:0000256" key="4">
    <source>
        <dbReference type="SAM" id="MobiDB-lite"/>
    </source>
</evidence>
<feature type="compositionally biased region" description="Basic residues" evidence="4">
    <location>
        <begin position="79"/>
        <end position="90"/>
    </location>
</feature>
<dbReference type="CDD" id="cd19821">
    <property type="entry name" value="Bbox1_BBX-like"/>
    <property type="match status" value="1"/>
</dbReference>
<dbReference type="Proteomes" id="UP000504609">
    <property type="component" value="Unplaced"/>
</dbReference>
<feature type="compositionally biased region" description="Gly residues" evidence="4">
    <location>
        <begin position="100"/>
        <end position="109"/>
    </location>
</feature>
<evidence type="ECO:0000313" key="7">
    <source>
        <dbReference type="RefSeq" id="XP_022950367.1"/>
    </source>
</evidence>
<dbReference type="AlphaFoldDB" id="A0A6J1GEL4"/>
<dbReference type="InterPro" id="IPR049808">
    <property type="entry name" value="CONSTANS-like_Bbox1"/>
</dbReference>
<sequence>MKKLCELCDCVATVICESDQARLCWGCDSKVHGANFLVGKHLRVLLCHDCQAPTPWNGSGPKLVATVAFCQNCVEKNRRNGKTAQRRGRRRVGEEEGRGSSNGGSGGGSDSDDEKENQVVPWLSLSSRS</sequence>
<keyword evidence="2" id="KW-0863">Zinc-finger</keyword>
<evidence type="ECO:0000256" key="3">
    <source>
        <dbReference type="ARBA" id="ARBA00022833"/>
    </source>
</evidence>
<dbReference type="GO" id="GO:0008270">
    <property type="term" value="F:zinc ion binding"/>
    <property type="evidence" value="ECO:0007669"/>
    <property type="project" value="UniProtKB-KW"/>
</dbReference>
<evidence type="ECO:0000256" key="1">
    <source>
        <dbReference type="ARBA" id="ARBA00022723"/>
    </source>
</evidence>
<dbReference type="PANTHER" id="PTHR31717">
    <property type="entry name" value="ZINC FINGER PROTEIN CONSTANS-LIKE 10"/>
    <property type="match status" value="1"/>
</dbReference>
<reference evidence="7" key="1">
    <citation type="submission" date="2025-08" db="UniProtKB">
        <authorList>
            <consortium name="RefSeq"/>
        </authorList>
    </citation>
    <scope>IDENTIFICATION</scope>
    <source>
        <tissue evidence="7">Young leaves</tissue>
    </source>
</reference>
<gene>
    <name evidence="7" type="primary">LOC111453480</name>
</gene>
<evidence type="ECO:0000259" key="5">
    <source>
        <dbReference type="SMART" id="SM00336"/>
    </source>
</evidence>
<keyword evidence="1" id="KW-0479">Metal-binding</keyword>
<dbReference type="KEGG" id="cmos:111453480"/>
<dbReference type="GeneID" id="111453480"/>
<protein>
    <submittedName>
        <fullName evidence="7">Zinc finger protein At1g68190</fullName>
    </submittedName>
</protein>
<dbReference type="InterPro" id="IPR000315">
    <property type="entry name" value="Znf_B-box"/>
</dbReference>
<dbReference type="PANTHER" id="PTHR31717:SF60">
    <property type="entry name" value="B-BOX TYPE ZINC FINGER FAMILY PROTEIN"/>
    <property type="match status" value="1"/>
</dbReference>
<keyword evidence="3" id="KW-0862">Zinc</keyword>
<feature type="region of interest" description="Disordered" evidence="4">
    <location>
        <begin position="79"/>
        <end position="129"/>
    </location>
</feature>
<proteinExistence type="predicted"/>
<organism evidence="6 7">
    <name type="scientific">Cucurbita moschata</name>
    <name type="common">Winter crookneck squash</name>
    <name type="synonym">Cucurbita pepo var. moschata</name>
    <dbReference type="NCBI Taxonomy" id="3662"/>
    <lineage>
        <taxon>Eukaryota</taxon>
        <taxon>Viridiplantae</taxon>
        <taxon>Streptophyta</taxon>
        <taxon>Embryophyta</taxon>
        <taxon>Tracheophyta</taxon>
        <taxon>Spermatophyta</taxon>
        <taxon>Magnoliopsida</taxon>
        <taxon>eudicotyledons</taxon>
        <taxon>Gunneridae</taxon>
        <taxon>Pentapetalae</taxon>
        <taxon>rosids</taxon>
        <taxon>fabids</taxon>
        <taxon>Cucurbitales</taxon>
        <taxon>Cucurbitaceae</taxon>
        <taxon>Cucurbiteae</taxon>
        <taxon>Cucurbita</taxon>
    </lineage>
</organism>
<name>A0A6J1GEL4_CUCMO</name>
<keyword evidence="6" id="KW-1185">Reference proteome</keyword>
<dbReference type="SMART" id="SM00336">
    <property type="entry name" value="BBOX"/>
    <property type="match status" value="1"/>
</dbReference>